<comment type="caution">
    <text evidence="1">The sequence shown here is derived from an EMBL/GenBank/DDBJ whole genome shotgun (WGS) entry which is preliminary data.</text>
</comment>
<organism evidence="1 2">
    <name type="scientific">Sphingomonas oligophenolica</name>
    <dbReference type="NCBI Taxonomy" id="301154"/>
    <lineage>
        <taxon>Bacteria</taxon>
        <taxon>Pseudomonadati</taxon>
        <taxon>Pseudomonadota</taxon>
        <taxon>Alphaproteobacteria</taxon>
        <taxon>Sphingomonadales</taxon>
        <taxon>Sphingomonadaceae</taxon>
        <taxon>Sphingomonas</taxon>
    </lineage>
</organism>
<dbReference type="RefSeq" id="WP_343887234.1">
    <property type="nucleotide sequence ID" value="NZ_BAAAEH010000002.1"/>
</dbReference>
<protein>
    <recommendedName>
        <fullName evidence="3">LexA repressor DNA-binding domain-containing protein</fullName>
    </recommendedName>
</protein>
<dbReference type="SUPFAM" id="SSF46785">
    <property type="entry name" value="Winged helix' DNA-binding domain"/>
    <property type="match status" value="1"/>
</dbReference>
<dbReference type="Proteomes" id="UP001419910">
    <property type="component" value="Unassembled WGS sequence"/>
</dbReference>
<evidence type="ECO:0000313" key="1">
    <source>
        <dbReference type="EMBL" id="MEN2789466.1"/>
    </source>
</evidence>
<sequence length="156" mass="17414">MRWRRTGPLSEWERKTLALITEAAEAGRRAPTADDIQEHTGCNSISTTVTIVQKLEKRGLIAVERFQRSRRMTIVATGKRTAAVINEAPHWRSGTGPRSAPSVPISWVQARKPDLAREMIVAARREGMSVQDFLGALVWAGWQVRVTALRAQEEGE</sequence>
<evidence type="ECO:0000313" key="2">
    <source>
        <dbReference type="Proteomes" id="UP001419910"/>
    </source>
</evidence>
<keyword evidence="2" id="KW-1185">Reference proteome</keyword>
<name>A0ABU9Y0X9_9SPHN</name>
<dbReference type="Gene3D" id="1.10.10.10">
    <property type="entry name" value="Winged helix-like DNA-binding domain superfamily/Winged helix DNA-binding domain"/>
    <property type="match status" value="1"/>
</dbReference>
<dbReference type="InterPro" id="IPR036388">
    <property type="entry name" value="WH-like_DNA-bd_sf"/>
</dbReference>
<evidence type="ECO:0008006" key="3">
    <source>
        <dbReference type="Google" id="ProtNLM"/>
    </source>
</evidence>
<proteinExistence type="predicted"/>
<gene>
    <name evidence="1" type="ORF">ABC974_07515</name>
</gene>
<dbReference type="EMBL" id="JBDIME010000004">
    <property type="protein sequence ID" value="MEN2789466.1"/>
    <property type="molecule type" value="Genomic_DNA"/>
</dbReference>
<accession>A0ABU9Y0X9</accession>
<dbReference type="InterPro" id="IPR036390">
    <property type="entry name" value="WH_DNA-bd_sf"/>
</dbReference>
<reference evidence="1 2" key="1">
    <citation type="submission" date="2024-05" db="EMBL/GenBank/DDBJ databases">
        <authorList>
            <person name="Liu Q."/>
            <person name="Xin Y.-H."/>
        </authorList>
    </citation>
    <scope>NUCLEOTIDE SEQUENCE [LARGE SCALE GENOMIC DNA]</scope>
    <source>
        <strain evidence="1 2">CGMCC 1.10181</strain>
    </source>
</reference>